<dbReference type="EMBL" id="CP011801">
    <property type="protein sequence ID" value="ALA60294.1"/>
    <property type="molecule type" value="Genomic_DNA"/>
</dbReference>
<evidence type="ECO:0000256" key="7">
    <source>
        <dbReference type="ARBA" id="ARBA00023136"/>
    </source>
</evidence>
<dbReference type="InterPro" id="IPR027463">
    <property type="entry name" value="AcrB_DN_DC_subdom"/>
</dbReference>
<name>A0A0K2GHG2_NITMO</name>
<comment type="similarity">
    <text evidence="2">Belongs to the resistance-nodulation-cell division (RND) (TC 2.A.6) family.</text>
</comment>
<accession>A0A0K2GHG2</accession>
<dbReference type="KEGG" id="nmv:NITMOv2_3908"/>
<dbReference type="AlphaFoldDB" id="A0A0K2GHG2"/>
<feature type="transmembrane region" description="Helical" evidence="8">
    <location>
        <begin position="373"/>
        <end position="390"/>
    </location>
</feature>
<feature type="transmembrane region" description="Helical" evidence="8">
    <location>
        <begin position="1004"/>
        <end position="1027"/>
    </location>
</feature>
<keyword evidence="10" id="KW-1185">Reference proteome</keyword>
<dbReference type="OrthoDB" id="8270at2"/>
<keyword evidence="6 8" id="KW-1133">Transmembrane helix</keyword>
<dbReference type="Pfam" id="PF00873">
    <property type="entry name" value="ACR_tran"/>
    <property type="match status" value="1"/>
</dbReference>
<keyword evidence="5 8" id="KW-0812">Transmembrane</keyword>
<dbReference type="Gene3D" id="3.30.70.1430">
    <property type="entry name" value="Multidrug efflux transporter AcrB pore domain"/>
    <property type="match status" value="2"/>
</dbReference>
<sequence>MIASLVAFSLRQRILVLGLAAFLSVAGVAAFQSIPIDAYPDVTNIQVQVLTEAPGWSPVEVERFITYPLELQMTGLPGLAEIRSLSKFALSQMTVVFHDDVDVYFARQLVLERMLAAKERLPDGVEPTMAPISTGLGEVYQYYLNGPRAHDPDPRAVEDELTEQRTLQEWVLRPFFKSVPGVIDVNALGGFVKQYQVLVDPAKLRKYELTLHEVFEAVAKNNANAGGNILERHAERAIVRGLGLIKTVRDIESIIVKESGGTPIFVRDVADVRIGHAVRHGAAVLNGEREVVTGTILMLRGGNARRVVEAVSAKVDELHREHILPAGTTLVPFYDRIELVTAAVRTVRDALIEGIVLVVFVFFFFLGHVRSAVVVTATLIVTPLIAFIVMERLGLSANLMTLGGLAIAIGEIADGSLVVVENVYRHLADQGQGRAGRPKSEIILQATKEVGRPILFGILIISVVFLPLMTLHGMEGKMFAPLAYTLVIALLASVIVTLTLSPVLASLLLRGDHPEETRLTRWMKRRYLPVLRWTLRRGRVVLAGSTVLVLASLLIVPFVGREFIPILEEGALTPQIVRLPSVSLPESIEMEKQTHKAMLEFPEVRMAVSKIGRADIAFGPEEPNESDPIVSLHERDTWTTASSQAELTDAIRRKLAEIPGISVLMSQPIQERVDELISGIRTECAIKLFGHDLDVLHQKAEEIAALMQQIEGVKDIKVEQIAGQPYLTVDIDRQKIARYGINVADVQEIVTTAIGGRPATQVFEGERRFQLVLRFPEAARNSVAAIGEIRVKAASGALIPMSDLAAIEMREGPLRVSREQVTRRIYIGFNVVGRDIGGVVDEGRRKLAAQVHLPEGYRIAWGGAFENMERANARLLIVVPITLGLVFFLLFWAFHSLRYATLIILNLPFALVGGVVSLWLSGQYLSVPASVGFIELFGLAVGNGIVLVSYINQLRQEGTSKEEAIVAGCSLRLRPVVMTMMTTLLGLLPLALAHGIGAEVQRPLATVVIGGLFTSTALTLVVLPALYQAFAEERAAKEQAPEWV</sequence>
<comment type="subcellular location">
    <subcellularLocation>
        <location evidence="1">Cell membrane</location>
        <topology evidence="1">Multi-pass membrane protein</topology>
    </subcellularLocation>
</comment>
<evidence type="ECO:0000256" key="6">
    <source>
        <dbReference type="ARBA" id="ARBA00022989"/>
    </source>
</evidence>
<dbReference type="GO" id="GO:0042910">
    <property type="term" value="F:xenobiotic transmembrane transporter activity"/>
    <property type="evidence" value="ECO:0007669"/>
    <property type="project" value="TreeGrafter"/>
</dbReference>
<protein>
    <submittedName>
        <fullName evidence="9">Cation efflux system protein CzcA</fullName>
    </submittedName>
</protein>
<dbReference type="InterPro" id="IPR004763">
    <property type="entry name" value="CusA-like"/>
</dbReference>
<gene>
    <name evidence="9" type="primary">czcA</name>
    <name evidence="9" type="ORF">NITMOv2_3908</name>
</gene>
<feature type="transmembrane region" description="Helical" evidence="8">
    <location>
        <begin position="402"/>
        <end position="424"/>
    </location>
</feature>
<dbReference type="PATRIC" id="fig|42253.5.peg.3854"/>
<evidence type="ECO:0000256" key="5">
    <source>
        <dbReference type="ARBA" id="ARBA00022692"/>
    </source>
</evidence>
<dbReference type="NCBIfam" id="TIGR00914">
    <property type="entry name" value="2A0601"/>
    <property type="match status" value="1"/>
</dbReference>
<dbReference type="Proteomes" id="UP000069205">
    <property type="component" value="Chromosome"/>
</dbReference>
<keyword evidence="7 8" id="KW-0472">Membrane</keyword>
<feature type="transmembrane region" description="Helical" evidence="8">
    <location>
        <begin position="486"/>
        <end position="509"/>
    </location>
</feature>
<evidence type="ECO:0000256" key="2">
    <source>
        <dbReference type="ARBA" id="ARBA00010942"/>
    </source>
</evidence>
<dbReference type="GO" id="GO:0005886">
    <property type="term" value="C:plasma membrane"/>
    <property type="evidence" value="ECO:0007669"/>
    <property type="project" value="UniProtKB-SubCell"/>
</dbReference>
<dbReference type="STRING" id="42253.NITMOv2_3908"/>
<keyword evidence="3" id="KW-0813">Transport</keyword>
<dbReference type="RefSeq" id="WP_053381173.1">
    <property type="nucleotide sequence ID" value="NZ_CP011801.1"/>
</dbReference>
<dbReference type="Gene3D" id="3.30.70.1320">
    <property type="entry name" value="Multidrug efflux transporter AcrB pore domain like"/>
    <property type="match status" value="1"/>
</dbReference>
<reference evidence="9 10" key="1">
    <citation type="journal article" date="2015" name="Proc. Natl. Acad. Sci. U.S.A.">
        <title>Expanded metabolic versatility of ubiquitous nitrite-oxidizing bacteria from the genus Nitrospira.</title>
        <authorList>
            <person name="Koch H."/>
            <person name="Lucker S."/>
            <person name="Albertsen M."/>
            <person name="Kitzinger K."/>
            <person name="Herbold C."/>
            <person name="Spieck E."/>
            <person name="Nielsen P.H."/>
            <person name="Wagner M."/>
            <person name="Daims H."/>
        </authorList>
    </citation>
    <scope>NUCLEOTIDE SEQUENCE [LARGE SCALE GENOMIC DNA]</scope>
    <source>
        <strain evidence="9 10">NSP M-1</strain>
    </source>
</reference>
<dbReference type="Gene3D" id="3.30.70.1440">
    <property type="entry name" value="Multidrug efflux transporter AcrB pore domain"/>
    <property type="match status" value="1"/>
</dbReference>
<feature type="transmembrane region" description="Helical" evidence="8">
    <location>
        <begin position="454"/>
        <end position="474"/>
    </location>
</feature>
<dbReference type="PANTHER" id="PTHR32063">
    <property type="match status" value="1"/>
</dbReference>
<feature type="transmembrane region" description="Helical" evidence="8">
    <location>
        <begin position="875"/>
        <end position="894"/>
    </location>
</feature>
<feature type="transmembrane region" description="Helical" evidence="8">
    <location>
        <begin position="350"/>
        <end position="366"/>
    </location>
</feature>
<dbReference type="Gene3D" id="3.30.2090.10">
    <property type="entry name" value="Multidrug efflux transporter AcrB TolC docking domain, DN and DC subdomains"/>
    <property type="match status" value="2"/>
</dbReference>
<keyword evidence="4" id="KW-1003">Cell membrane</keyword>
<dbReference type="GO" id="GO:0008324">
    <property type="term" value="F:monoatomic cation transmembrane transporter activity"/>
    <property type="evidence" value="ECO:0007669"/>
    <property type="project" value="InterPro"/>
</dbReference>
<proteinExistence type="inferred from homology"/>
<dbReference type="InterPro" id="IPR001036">
    <property type="entry name" value="Acrflvin-R"/>
</dbReference>
<organism evidence="9 10">
    <name type="scientific">Nitrospira moscoviensis</name>
    <dbReference type="NCBI Taxonomy" id="42253"/>
    <lineage>
        <taxon>Bacteria</taxon>
        <taxon>Pseudomonadati</taxon>
        <taxon>Nitrospirota</taxon>
        <taxon>Nitrospiria</taxon>
        <taxon>Nitrospirales</taxon>
        <taxon>Nitrospiraceae</taxon>
        <taxon>Nitrospira</taxon>
    </lineage>
</organism>
<evidence type="ECO:0000256" key="1">
    <source>
        <dbReference type="ARBA" id="ARBA00004651"/>
    </source>
</evidence>
<feature type="transmembrane region" description="Helical" evidence="8">
    <location>
        <begin position="540"/>
        <end position="560"/>
    </location>
</feature>
<dbReference type="SUPFAM" id="SSF82866">
    <property type="entry name" value="Multidrug efflux transporter AcrB transmembrane domain"/>
    <property type="match status" value="2"/>
</dbReference>
<dbReference type="PRINTS" id="PR00702">
    <property type="entry name" value="ACRIFLAVINRP"/>
</dbReference>
<evidence type="ECO:0000256" key="4">
    <source>
        <dbReference type="ARBA" id="ARBA00022475"/>
    </source>
</evidence>
<dbReference type="SUPFAM" id="SSF82714">
    <property type="entry name" value="Multidrug efflux transporter AcrB TolC docking domain, DN and DC subdomains"/>
    <property type="match status" value="2"/>
</dbReference>
<evidence type="ECO:0000313" key="9">
    <source>
        <dbReference type="EMBL" id="ALA60294.1"/>
    </source>
</evidence>
<feature type="transmembrane region" description="Helical" evidence="8">
    <location>
        <begin position="973"/>
        <end position="992"/>
    </location>
</feature>
<dbReference type="Gene3D" id="1.20.1640.10">
    <property type="entry name" value="Multidrug efflux transporter AcrB transmembrane domain"/>
    <property type="match status" value="2"/>
</dbReference>
<dbReference type="SUPFAM" id="SSF82693">
    <property type="entry name" value="Multidrug efflux transporter AcrB pore domain, PN1, PN2, PC1 and PC2 subdomains"/>
    <property type="match status" value="2"/>
</dbReference>
<dbReference type="PANTHER" id="PTHR32063:SF24">
    <property type="entry name" value="CATION EFFLUX SYSTEM (ACRB_ACRD_ACRF FAMILY)"/>
    <property type="match status" value="1"/>
</dbReference>
<evidence type="ECO:0000313" key="10">
    <source>
        <dbReference type="Proteomes" id="UP000069205"/>
    </source>
</evidence>
<feature type="transmembrane region" description="Helical" evidence="8">
    <location>
        <begin position="901"/>
        <end position="920"/>
    </location>
</feature>
<feature type="transmembrane region" description="Helical" evidence="8">
    <location>
        <begin position="932"/>
        <end position="952"/>
    </location>
</feature>
<evidence type="ECO:0000256" key="8">
    <source>
        <dbReference type="SAM" id="Phobius"/>
    </source>
</evidence>
<evidence type="ECO:0000256" key="3">
    <source>
        <dbReference type="ARBA" id="ARBA00022448"/>
    </source>
</evidence>